<proteinExistence type="predicted"/>
<dbReference type="Proteomes" id="UP000178684">
    <property type="component" value="Unassembled WGS sequence"/>
</dbReference>
<protein>
    <submittedName>
        <fullName evidence="1">Uncharacterized protein</fullName>
    </submittedName>
</protein>
<evidence type="ECO:0000313" key="1">
    <source>
        <dbReference type="EMBL" id="OGF82576.1"/>
    </source>
</evidence>
<name>A0A1F5X3X5_9BACT</name>
<sequence>MRDIFSLERGGDIAWWKDLFFFLKKDGWKEDSTSFSAPRNVRTIYLDSEDLSKDYFARLRNYPADKKMNWPEKDEEFHVEYGTRGLEMQFVSSHNPRRFAFQVGIDFIESLFHCSLRPRLATFYKRQMFFHGSYALFIDREVVYMFCDNEKKKLLPLRRGELGSRAECILPDGEKDLREAVANLFQEWGWKKTEKLKKEIGEFYVQEYLSRKAA</sequence>
<comment type="caution">
    <text evidence="1">The sequence shown here is derived from an EMBL/GenBank/DDBJ whole genome shotgun (WGS) entry which is preliminary data.</text>
</comment>
<organism evidence="1 2">
    <name type="scientific">Candidatus Giovannonibacteria bacterium RIFCSPLOWO2_01_FULL_46_13</name>
    <dbReference type="NCBI Taxonomy" id="1798352"/>
    <lineage>
        <taxon>Bacteria</taxon>
        <taxon>Candidatus Giovannoniibacteriota</taxon>
    </lineage>
</organism>
<evidence type="ECO:0000313" key="2">
    <source>
        <dbReference type="Proteomes" id="UP000178684"/>
    </source>
</evidence>
<reference evidence="1 2" key="1">
    <citation type="journal article" date="2016" name="Nat. Commun.">
        <title>Thousands of microbial genomes shed light on interconnected biogeochemical processes in an aquifer system.</title>
        <authorList>
            <person name="Anantharaman K."/>
            <person name="Brown C.T."/>
            <person name="Hug L.A."/>
            <person name="Sharon I."/>
            <person name="Castelle C.J."/>
            <person name="Probst A.J."/>
            <person name="Thomas B.C."/>
            <person name="Singh A."/>
            <person name="Wilkins M.J."/>
            <person name="Karaoz U."/>
            <person name="Brodie E.L."/>
            <person name="Williams K.H."/>
            <person name="Hubbard S.S."/>
            <person name="Banfield J.F."/>
        </authorList>
    </citation>
    <scope>NUCLEOTIDE SEQUENCE [LARGE SCALE GENOMIC DNA]</scope>
</reference>
<dbReference type="EMBL" id="MFIE01000017">
    <property type="protein sequence ID" value="OGF82576.1"/>
    <property type="molecule type" value="Genomic_DNA"/>
</dbReference>
<dbReference type="AlphaFoldDB" id="A0A1F5X3X5"/>
<accession>A0A1F5X3X5</accession>
<gene>
    <name evidence="1" type="ORF">A3B18_01270</name>
</gene>